<feature type="transmembrane region" description="Helical" evidence="1">
    <location>
        <begin position="273"/>
        <end position="291"/>
    </location>
</feature>
<proteinExistence type="predicted"/>
<reference evidence="3" key="2">
    <citation type="submission" date="2023-07" db="EMBL/GenBank/DDBJ databases">
        <title>Myceligenerans salitolerans sp. nov., a halotolerant actinomycete isolated from a salt lake in Xinjiang, China.</title>
        <authorList>
            <person name="Guan T."/>
        </authorList>
    </citation>
    <scope>NUCLEOTIDE SEQUENCE [LARGE SCALE GENOMIC DNA]</scope>
    <source>
        <strain evidence="3">XHU 5031</strain>
    </source>
</reference>
<keyword evidence="1" id="KW-1133">Transmembrane helix</keyword>
<evidence type="ECO:0000313" key="2">
    <source>
        <dbReference type="EMBL" id="MBO0607779.1"/>
    </source>
</evidence>
<keyword evidence="3" id="KW-1185">Reference proteome</keyword>
<keyword evidence="1" id="KW-0812">Transmembrane</keyword>
<feature type="transmembrane region" description="Helical" evidence="1">
    <location>
        <begin position="218"/>
        <end position="238"/>
    </location>
</feature>
<organism evidence="2 3">
    <name type="scientific">Myceligenerans salitolerans</name>
    <dbReference type="NCBI Taxonomy" id="1230528"/>
    <lineage>
        <taxon>Bacteria</taxon>
        <taxon>Bacillati</taxon>
        <taxon>Actinomycetota</taxon>
        <taxon>Actinomycetes</taxon>
        <taxon>Micrococcales</taxon>
        <taxon>Promicromonosporaceae</taxon>
        <taxon>Myceligenerans</taxon>
    </lineage>
</organism>
<accession>A0ABS3I471</accession>
<evidence type="ECO:0000256" key="1">
    <source>
        <dbReference type="SAM" id="Phobius"/>
    </source>
</evidence>
<gene>
    <name evidence="2" type="ORF">J0911_01890</name>
</gene>
<protein>
    <recommendedName>
        <fullName evidence="4">DUF2157 domain-containing protein</fullName>
    </recommendedName>
</protein>
<dbReference type="InterPro" id="IPR047928">
    <property type="entry name" value="Perm_prefix_1"/>
</dbReference>
<feature type="transmembrane region" description="Helical" evidence="1">
    <location>
        <begin position="121"/>
        <end position="147"/>
    </location>
</feature>
<dbReference type="Proteomes" id="UP000664617">
    <property type="component" value="Unassembled WGS sequence"/>
</dbReference>
<keyword evidence="1" id="KW-0472">Membrane</keyword>
<evidence type="ECO:0008006" key="4">
    <source>
        <dbReference type="Google" id="ProtNLM"/>
    </source>
</evidence>
<feature type="transmembrane region" description="Helical" evidence="1">
    <location>
        <begin position="153"/>
        <end position="176"/>
    </location>
</feature>
<comment type="caution">
    <text evidence="2">The sequence shown here is derived from an EMBL/GenBank/DDBJ whole genome shotgun (WGS) entry which is preliminary data.</text>
</comment>
<dbReference type="NCBIfam" id="NF038403">
    <property type="entry name" value="perm_prefix_1"/>
    <property type="match status" value="1"/>
</dbReference>
<feature type="transmembrane region" description="Helical" evidence="1">
    <location>
        <begin position="188"/>
        <end position="212"/>
    </location>
</feature>
<reference evidence="2 3" key="1">
    <citation type="submission" date="2021-03" db="EMBL/GenBank/DDBJ databases">
        <authorList>
            <person name="Xin L."/>
        </authorList>
    </citation>
    <scope>NUCLEOTIDE SEQUENCE [LARGE SCALE GENOMIC DNA]</scope>
    <source>
        <strain evidence="2 3">XHU 5031</strain>
    </source>
</reference>
<dbReference type="EMBL" id="JAFMPK010000018">
    <property type="protein sequence ID" value="MBO0607779.1"/>
    <property type="molecule type" value="Genomic_DNA"/>
</dbReference>
<name>A0ABS3I471_9MICO</name>
<dbReference type="RefSeq" id="WP_207273706.1">
    <property type="nucleotide sequence ID" value="NZ_JAFMPK010000018.1"/>
</dbReference>
<evidence type="ECO:0000313" key="3">
    <source>
        <dbReference type="Proteomes" id="UP000664617"/>
    </source>
</evidence>
<sequence length="329" mass="34230">MSDNTSVHRLLDEAFAGVAMTPEVQDLKEEIRTNLVDRVTELAVGGASPVDAARRAVDELGDVRAIVQGQFPGSVPDGAARTHGDVDDDALLAADGHATRARHESAAALAARHRVRPRPGYVAVTVLMSIVLAGSLVGTVLAAAGVARAETGPWLPTLFTAAAAAALGWIVGASLAQETTNNYPMPAGRAALFALGWALVLLGALLAVAHLLGSAPPAWLALDGLALVAGVVLLAYLATTSTNRTKPWALEQSRRHAEAGSRFDEDPAAAARFGIYTVVLWTLTGAAIFVVGSTAGWTWVPVPALIGFAVFMLLLARMNFGPASTRPRE</sequence>
<feature type="transmembrane region" description="Helical" evidence="1">
    <location>
        <begin position="297"/>
        <end position="316"/>
    </location>
</feature>